<comment type="function">
    <text evidence="12">Required for bone modeling during late embryogenesis. Regulates type I collagen synthesis in osteoblasts during their postnatal maturation.</text>
</comment>
<keyword evidence="9" id="KW-0472">Membrane</keyword>
<feature type="compositionally biased region" description="Low complexity" evidence="16">
    <location>
        <begin position="94"/>
        <end position="108"/>
    </location>
</feature>
<keyword evidence="6" id="KW-0892">Osteogenesis</keyword>
<dbReference type="SUPFAM" id="SSF49785">
    <property type="entry name" value="Galactose-binding domain-like"/>
    <property type="match status" value="1"/>
</dbReference>
<feature type="compositionally biased region" description="Polar residues" evidence="16">
    <location>
        <begin position="714"/>
        <end position="726"/>
    </location>
</feature>
<accession>A0A8C9DJS2</accession>
<dbReference type="FunFam" id="2.60.120.260:FF:000024">
    <property type="entry name" value="SUN domain containing ossification factor"/>
    <property type="match status" value="1"/>
</dbReference>
<evidence type="ECO:0000256" key="2">
    <source>
        <dbReference type="ARBA" id="ARBA00022553"/>
    </source>
</evidence>
<evidence type="ECO:0000256" key="16">
    <source>
        <dbReference type="SAM" id="MobiDB-lite"/>
    </source>
</evidence>
<evidence type="ECO:0000256" key="9">
    <source>
        <dbReference type="ARBA" id="ARBA00023136"/>
    </source>
</evidence>
<dbReference type="PANTHER" id="PTHR12953">
    <property type="entry name" value="MEMBRANE PROTEIN CH1 RELATED"/>
    <property type="match status" value="1"/>
</dbReference>
<evidence type="ECO:0000256" key="14">
    <source>
        <dbReference type="ARBA" id="ARBA00075366"/>
    </source>
</evidence>
<keyword evidence="20" id="KW-1185">Reference proteome</keyword>
<protein>
    <recommendedName>
        <fullName evidence="13">SUN domain-containing ossification factor</fullName>
    </recommendedName>
    <alternativeName>
        <fullName evidence="15">Membrane protein CH1</fullName>
    </alternativeName>
    <alternativeName>
        <fullName evidence="14">SUN-like protein 1</fullName>
    </alternativeName>
</protein>
<keyword evidence="2" id="KW-0597">Phosphoprotein</keyword>
<evidence type="ECO:0000256" key="5">
    <source>
        <dbReference type="ARBA" id="ARBA00022824"/>
    </source>
</evidence>
<dbReference type="GO" id="GO:0030867">
    <property type="term" value="C:rough endoplasmic reticulum membrane"/>
    <property type="evidence" value="ECO:0007669"/>
    <property type="project" value="UniProtKB-SubCell"/>
</dbReference>
<feature type="signal peptide" evidence="17">
    <location>
        <begin position="1"/>
        <end position="29"/>
    </location>
</feature>
<evidence type="ECO:0000259" key="18">
    <source>
        <dbReference type="PROSITE" id="PS51469"/>
    </source>
</evidence>
<evidence type="ECO:0000256" key="13">
    <source>
        <dbReference type="ARBA" id="ARBA00067685"/>
    </source>
</evidence>
<evidence type="ECO:0000256" key="1">
    <source>
        <dbReference type="ARBA" id="ARBA00022473"/>
    </source>
</evidence>
<feature type="domain" description="SUN" evidence="18">
    <location>
        <begin position="247"/>
        <end position="409"/>
    </location>
</feature>
<dbReference type="Ensembl" id="ENSPSMT00000017208.1">
    <property type="protein sequence ID" value="ENSPSMP00000014814.1"/>
    <property type="gene ID" value="ENSPSMG00000010270.1"/>
</dbReference>
<evidence type="ECO:0000256" key="17">
    <source>
        <dbReference type="SAM" id="SignalP"/>
    </source>
</evidence>
<comment type="subcellular location">
    <subcellularLocation>
        <location evidence="11">Rough endoplasmic reticulum membrane</location>
        <topology evidence="11">Single-pass type I membrane protein</topology>
    </subcellularLocation>
</comment>
<dbReference type="InterPro" id="IPR045120">
    <property type="entry name" value="Suco/Slp1-like"/>
</dbReference>
<dbReference type="PROSITE" id="PS51469">
    <property type="entry name" value="SUN"/>
    <property type="match status" value="1"/>
</dbReference>
<dbReference type="Pfam" id="PF07738">
    <property type="entry name" value="Sad1_UNC"/>
    <property type="match status" value="1"/>
</dbReference>
<feature type="compositionally biased region" description="Low complexity" evidence="16">
    <location>
        <begin position="1117"/>
        <end position="1126"/>
    </location>
</feature>
<evidence type="ECO:0000256" key="8">
    <source>
        <dbReference type="ARBA" id="ARBA00023054"/>
    </source>
</evidence>
<organism evidence="19 20">
    <name type="scientific">Prolemur simus</name>
    <name type="common">Greater bamboo lemur</name>
    <name type="synonym">Hapalemur simus</name>
    <dbReference type="NCBI Taxonomy" id="1328070"/>
    <lineage>
        <taxon>Eukaryota</taxon>
        <taxon>Metazoa</taxon>
        <taxon>Chordata</taxon>
        <taxon>Craniata</taxon>
        <taxon>Vertebrata</taxon>
        <taxon>Euteleostomi</taxon>
        <taxon>Mammalia</taxon>
        <taxon>Eutheria</taxon>
        <taxon>Euarchontoglires</taxon>
        <taxon>Primates</taxon>
        <taxon>Strepsirrhini</taxon>
        <taxon>Lemuriformes</taxon>
        <taxon>Lemuridae</taxon>
        <taxon>Prolemur</taxon>
    </lineage>
</organism>
<feature type="region of interest" description="Disordered" evidence="16">
    <location>
        <begin position="540"/>
        <end position="560"/>
    </location>
</feature>
<gene>
    <name evidence="19" type="primary">SUCO</name>
</gene>
<keyword evidence="10" id="KW-0325">Glycoprotein</keyword>
<dbReference type="GO" id="GO:0034975">
    <property type="term" value="P:protein folding in endoplasmic reticulum"/>
    <property type="evidence" value="ECO:0007669"/>
    <property type="project" value="TreeGrafter"/>
</dbReference>
<keyword evidence="8" id="KW-0175">Coiled coil</keyword>
<evidence type="ECO:0000313" key="20">
    <source>
        <dbReference type="Proteomes" id="UP000694414"/>
    </source>
</evidence>
<keyword evidence="3" id="KW-0812">Transmembrane</keyword>
<dbReference type="InterPro" id="IPR012919">
    <property type="entry name" value="SUN_dom"/>
</dbReference>
<feature type="compositionally biased region" description="Basic and acidic residues" evidence="16">
    <location>
        <begin position="204"/>
        <end position="216"/>
    </location>
</feature>
<evidence type="ECO:0000256" key="7">
    <source>
        <dbReference type="ARBA" id="ARBA00022989"/>
    </source>
</evidence>
<evidence type="ECO:0000256" key="15">
    <source>
        <dbReference type="ARBA" id="ARBA00081911"/>
    </source>
</evidence>
<dbReference type="GO" id="GO:0001503">
    <property type="term" value="P:ossification"/>
    <property type="evidence" value="ECO:0007669"/>
    <property type="project" value="UniProtKB-KW"/>
</dbReference>
<feature type="compositionally biased region" description="Basic and acidic residues" evidence="16">
    <location>
        <begin position="235"/>
        <end position="250"/>
    </location>
</feature>
<feature type="region of interest" description="Disordered" evidence="16">
    <location>
        <begin position="712"/>
        <end position="741"/>
    </location>
</feature>
<keyword evidence="5" id="KW-0256">Endoplasmic reticulum</keyword>
<evidence type="ECO:0000313" key="19">
    <source>
        <dbReference type="Ensembl" id="ENSPSMP00000014814.1"/>
    </source>
</evidence>
<dbReference type="PANTHER" id="PTHR12953:SF0">
    <property type="entry name" value="SUN DOMAIN-CONTAINING OSSIFICATION FACTOR"/>
    <property type="match status" value="1"/>
</dbReference>
<feature type="region of interest" description="Disordered" evidence="16">
    <location>
        <begin position="485"/>
        <end position="508"/>
    </location>
</feature>
<feature type="compositionally biased region" description="Polar residues" evidence="16">
    <location>
        <begin position="251"/>
        <end position="260"/>
    </location>
</feature>
<dbReference type="AlphaFoldDB" id="A0A8C9DJS2"/>
<evidence type="ECO:0000256" key="3">
    <source>
        <dbReference type="ARBA" id="ARBA00022692"/>
    </source>
</evidence>
<evidence type="ECO:0000256" key="6">
    <source>
        <dbReference type="ARBA" id="ARBA00022855"/>
    </source>
</evidence>
<keyword evidence="7" id="KW-1133">Transmembrane helix</keyword>
<keyword evidence="4 17" id="KW-0732">Signal</keyword>
<evidence type="ECO:0000256" key="12">
    <source>
        <dbReference type="ARBA" id="ARBA00055064"/>
    </source>
</evidence>
<name>A0A8C9DJS2_PROSS</name>
<feature type="region of interest" description="Disordered" evidence="16">
    <location>
        <begin position="166"/>
        <end position="266"/>
    </location>
</feature>
<evidence type="ECO:0000256" key="11">
    <source>
        <dbReference type="ARBA" id="ARBA00034697"/>
    </source>
</evidence>
<feature type="region of interest" description="Disordered" evidence="16">
    <location>
        <begin position="1106"/>
        <end position="1126"/>
    </location>
</feature>
<sequence length="1208" mass="134313">MKKYRRALALVSCLSLCSLVWLPSWRVCCKESSSASASSYYSQDVNCALENEDVRFQKKKMESKKLSPPVVETLSTDDLHEDSSNVVVGSENVENISSSSTSEITPVSKLDETEKSGTIPIAKISETEQSETDCDVGEALDASASIEQPSFVSPPESLVGQHIENVSSSHGKGKITKSEFESKVAASEKGSDDPKSALNASDNLKNESSDYTKPGEIDPTSVASPKDPEDIPTFDEWKKKVMEVEKEKSQSMHPSSNGGSHATKKVQKNRNNYASVECGAKILAANPEAKSTSAILIENMDLYMLNPCSTKIWFVIELCEPIQVKQLDIANYELFSSTPKDFLVSISDRYPTNKWIKLGTFHGRDERNVQSFPLDEQMYAKYVKVELVSHFGSEHFCPLSLIRVFGTSMVEEYEEIADSQYHSERQELFDEDYDYPLDYNTGEDKSSKNLLGSATNAILNMVNIAANILGAKTEDLAEGNKSISENATATTAPKMPESTPVSTPVPSPEYITTEVHIHDMEPSSPDTPKESPIVQLVQEEEEEASPSTVTLLGSGEQEDESSPWFESETQIFCSELTTICCISSFSEYVFKWCSVRVALYWQRSRTVLSKGKDYLVSAQPPLLLPAESVEVSVLQPLSGELDSKGMEREAEIVLGDLSSMHQTDLMNHTVDAIELEPSHPQTLSQSLLLDITPEINSLSEIEVSESVKYEAGHTPSQVIPQESSVEVDNETEKKSESFSSIEKPSVIYETNKVNEVMDNIIREDMNSMQISTKLSETIVPPLNTATVPDNEDGEAKMNLADTPKQILTPVVDSSSLPEVKEEEQSPEDALLKGLQRTATDFYAELQNSTDLGYANGNLVHGSNQKESVFMRLNNRIKALEVNMSLSGRYLEELSQRYRKQMEEMQKAFNKTIVKLQNTSRIAEEQDQRQTEAIQLLQAQLTNMTQLVSNLSTTVAELKQEVSDRHSYLVISLILCVVLGLMLCMQRCRNTSQFDGDYISKLPKSNQYPSPKRCFSSYDDMNLKRRTSFPLIRSKSLQLAGKEVDPNDLYIVEPLKFSPEKKKKRCKYKIEKIETIKSADPLHPIANGDIKGRKPFTNQRDFSNMGEVYHSSYKGPPSEGSSETSSQSEESYFCGISACTSLCNGQSQKTKTEKRALKRRRSKVQDQGKLIKTLIQTKSGSLPSLHDIIKGNKEITVGTFGVTAVSGHT</sequence>
<keyword evidence="1" id="KW-0217">Developmental protein</keyword>
<feature type="region of interest" description="Disordered" evidence="16">
    <location>
        <begin position="94"/>
        <end position="135"/>
    </location>
</feature>
<feature type="chain" id="PRO_5034854398" description="SUN domain-containing ossification factor" evidence="17">
    <location>
        <begin position="30"/>
        <end position="1208"/>
    </location>
</feature>
<dbReference type="GO" id="GO:0046850">
    <property type="term" value="P:regulation of bone remodeling"/>
    <property type="evidence" value="ECO:0007669"/>
    <property type="project" value="TreeGrafter"/>
</dbReference>
<dbReference type="Proteomes" id="UP000694414">
    <property type="component" value="Unplaced"/>
</dbReference>
<dbReference type="GeneTree" id="ENSGT00390000013502"/>
<dbReference type="InterPro" id="IPR008979">
    <property type="entry name" value="Galactose-bd-like_sf"/>
</dbReference>
<dbReference type="Gene3D" id="2.60.120.260">
    <property type="entry name" value="Galactose-binding domain-like"/>
    <property type="match status" value="1"/>
</dbReference>
<reference evidence="19" key="2">
    <citation type="submission" date="2025-09" db="UniProtKB">
        <authorList>
            <consortium name="Ensembl"/>
        </authorList>
    </citation>
    <scope>IDENTIFICATION</scope>
</reference>
<reference evidence="19" key="1">
    <citation type="submission" date="2025-08" db="UniProtKB">
        <authorList>
            <consortium name="Ensembl"/>
        </authorList>
    </citation>
    <scope>IDENTIFICATION</scope>
</reference>
<proteinExistence type="predicted"/>
<evidence type="ECO:0000256" key="4">
    <source>
        <dbReference type="ARBA" id="ARBA00022729"/>
    </source>
</evidence>
<evidence type="ECO:0000256" key="10">
    <source>
        <dbReference type="ARBA" id="ARBA00023180"/>
    </source>
</evidence>